<dbReference type="GO" id="GO:0015631">
    <property type="term" value="F:tubulin binding"/>
    <property type="evidence" value="ECO:0007669"/>
    <property type="project" value="TreeGrafter"/>
</dbReference>
<gene>
    <name evidence="5" type="primary">VBP1</name>
    <name evidence="5" type="ORF">SNAT2548_LOCUS15688</name>
</gene>
<evidence type="ECO:0000313" key="6">
    <source>
        <dbReference type="Proteomes" id="UP000604046"/>
    </source>
</evidence>
<organism evidence="5 6">
    <name type="scientific">Symbiodinium natans</name>
    <dbReference type="NCBI Taxonomy" id="878477"/>
    <lineage>
        <taxon>Eukaryota</taxon>
        <taxon>Sar</taxon>
        <taxon>Alveolata</taxon>
        <taxon>Dinophyceae</taxon>
        <taxon>Suessiales</taxon>
        <taxon>Symbiodiniaceae</taxon>
        <taxon>Symbiodinium</taxon>
    </lineage>
</organism>
<protein>
    <recommendedName>
        <fullName evidence="3">Prefoldin subunit 3</fullName>
    </recommendedName>
</protein>
<comment type="function">
    <text evidence="3">Binds specifically to cytosolic chaperonin (c-CPN) and transfers target proteins to it. Binds to nascent polypeptide chain and promotes folding in an environment in which there are many competing pathways for nonnative proteins.</text>
</comment>
<dbReference type="InterPro" id="IPR004127">
    <property type="entry name" value="Prefoldin_subunit_alpha"/>
</dbReference>
<comment type="similarity">
    <text evidence="1 3">Belongs to the prefoldin subunit alpha family.</text>
</comment>
<comment type="subunit">
    <text evidence="3">Heterohexamer of two PFD-alpha type and four PFD-beta type subunits.</text>
</comment>
<dbReference type="GO" id="GO:0007017">
    <property type="term" value="P:microtubule-based process"/>
    <property type="evidence" value="ECO:0007669"/>
    <property type="project" value="TreeGrafter"/>
</dbReference>
<evidence type="ECO:0000313" key="5">
    <source>
        <dbReference type="EMBL" id="CAE7298015.1"/>
    </source>
</evidence>
<dbReference type="GO" id="GO:0006457">
    <property type="term" value="P:protein folding"/>
    <property type="evidence" value="ECO:0007669"/>
    <property type="project" value="UniProtKB-UniRule"/>
</dbReference>
<feature type="coiled-coil region" evidence="4">
    <location>
        <begin position="138"/>
        <end position="172"/>
    </location>
</feature>
<dbReference type="OrthoDB" id="6375174at2759"/>
<dbReference type="FunFam" id="1.10.287.370:FF:000001">
    <property type="entry name" value="Prefoldin subunit 3"/>
    <property type="match status" value="1"/>
</dbReference>
<proteinExistence type="inferred from homology"/>
<dbReference type="InterPro" id="IPR016655">
    <property type="entry name" value="PFD3"/>
</dbReference>
<evidence type="ECO:0000256" key="4">
    <source>
        <dbReference type="SAM" id="Coils"/>
    </source>
</evidence>
<evidence type="ECO:0000256" key="2">
    <source>
        <dbReference type="ARBA" id="ARBA00023186"/>
    </source>
</evidence>
<dbReference type="Pfam" id="PF02996">
    <property type="entry name" value="Prefoldin"/>
    <property type="match status" value="1"/>
</dbReference>
<dbReference type="Proteomes" id="UP000604046">
    <property type="component" value="Unassembled WGS sequence"/>
</dbReference>
<dbReference type="SUPFAM" id="SSF46579">
    <property type="entry name" value="Prefoldin"/>
    <property type="match status" value="1"/>
</dbReference>
<name>A0A812N7Q2_9DINO</name>
<dbReference type="CDD" id="cd23156">
    <property type="entry name" value="Prefoldin_3"/>
    <property type="match status" value="1"/>
</dbReference>
<dbReference type="GO" id="GO:0005737">
    <property type="term" value="C:cytoplasm"/>
    <property type="evidence" value="ECO:0007669"/>
    <property type="project" value="UniProtKB-ARBA"/>
</dbReference>
<evidence type="ECO:0000256" key="3">
    <source>
        <dbReference type="PIRNR" id="PIRNR016396"/>
    </source>
</evidence>
<keyword evidence="4" id="KW-0175">Coiled coil</keyword>
<dbReference type="AlphaFoldDB" id="A0A812N7Q2"/>
<keyword evidence="2 3" id="KW-0143">Chaperone</keyword>
<sequence>MTETGELDKKIFKKSEDNKRGIPEAIFIENVEELCKEREPTEVVGRLQDLHSKYQYMQSSLTAQRSSLKTKLPDIVSALEVVQHLVSKSSEAGENETTDYTYQLAENIWSKASAPPSKTVCLWLGANCMLEYTLDEALDLLKTNESNARTTLSSLEEDMAFLRDQITTTEVNIARTHNYGVKLRQAAKAKETAKS</sequence>
<reference evidence="5" key="1">
    <citation type="submission" date="2021-02" db="EMBL/GenBank/DDBJ databases">
        <authorList>
            <person name="Dougan E. K."/>
            <person name="Rhodes N."/>
            <person name="Thang M."/>
            <person name="Chan C."/>
        </authorList>
    </citation>
    <scope>NUCLEOTIDE SEQUENCE</scope>
</reference>
<dbReference type="Gene3D" id="1.10.287.370">
    <property type="match status" value="1"/>
</dbReference>
<accession>A0A812N7Q2</accession>
<dbReference type="GO" id="GO:0007021">
    <property type="term" value="P:tubulin complex assembly"/>
    <property type="evidence" value="ECO:0007669"/>
    <property type="project" value="TreeGrafter"/>
</dbReference>
<dbReference type="PIRSF" id="PIRSF016396">
    <property type="entry name" value="Prefoldin_subunit_3"/>
    <property type="match status" value="1"/>
</dbReference>
<dbReference type="PANTHER" id="PTHR12409:SF0">
    <property type="entry name" value="PREFOLDIN SUBUNIT 3"/>
    <property type="match status" value="1"/>
</dbReference>
<dbReference type="GO" id="GO:0016272">
    <property type="term" value="C:prefoldin complex"/>
    <property type="evidence" value="ECO:0007669"/>
    <property type="project" value="UniProtKB-UniRule"/>
</dbReference>
<dbReference type="InterPro" id="IPR009053">
    <property type="entry name" value="Prefoldin"/>
</dbReference>
<evidence type="ECO:0000256" key="1">
    <source>
        <dbReference type="ARBA" id="ARBA00010048"/>
    </source>
</evidence>
<keyword evidence="6" id="KW-1185">Reference proteome</keyword>
<dbReference type="PANTHER" id="PTHR12409">
    <property type="entry name" value="PREFOLDIN SUBUNIT 3"/>
    <property type="match status" value="1"/>
</dbReference>
<dbReference type="EMBL" id="CAJNDS010002046">
    <property type="protein sequence ID" value="CAE7298015.1"/>
    <property type="molecule type" value="Genomic_DNA"/>
</dbReference>
<comment type="caution">
    <text evidence="5">The sequence shown here is derived from an EMBL/GenBank/DDBJ whole genome shotgun (WGS) entry which is preliminary data.</text>
</comment>